<evidence type="ECO:0000256" key="10">
    <source>
        <dbReference type="ARBA" id="ARBA00023277"/>
    </source>
</evidence>
<comment type="similarity">
    <text evidence="2 11">Belongs to the sulfotransferase 2 family.</text>
</comment>
<evidence type="ECO:0000256" key="3">
    <source>
        <dbReference type="ARBA" id="ARBA00022679"/>
    </source>
</evidence>
<name>A0A7L4NPK8_9AVES</name>
<evidence type="ECO:0000313" key="12">
    <source>
        <dbReference type="EMBL" id="NXY92077.1"/>
    </source>
</evidence>
<evidence type="ECO:0000256" key="1">
    <source>
        <dbReference type="ARBA" id="ARBA00004323"/>
    </source>
</evidence>
<dbReference type="GO" id="GO:0050655">
    <property type="term" value="P:dermatan sulfate proteoglycan metabolic process"/>
    <property type="evidence" value="ECO:0007669"/>
    <property type="project" value="TreeGrafter"/>
</dbReference>
<dbReference type="InterPro" id="IPR005331">
    <property type="entry name" value="Sulfotransferase"/>
</dbReference>
<accession>A0A7L4NPK8</accession>
<keyword evidence="8" id="KW-0472">Membrane</keyword>
<dbReference type="GO" id="GO:0008146">
    <property type="term" value="F:sulfotransferase activity"/>
    <property type="evidence" value="ECO:0007669"/>
    <property type="project" value="InterPro"/>
</dbReference>
<keyword evidence="4" id="KW-0812">Transmembrane</keyword>
<evidence type="ECO:0000256" key="2">
    <source>
        <dbReference type="ARBA" id="ARBA00006339"/>
    </source>
</evidence>
<feature type="non-terminal residue" evidence="12">
    <location>
        <position position="1"/>
    </location>
</feature>
<dbReference type="PANTHER" id="PTHR12137">
    <property type="entry name" value="CARBOHYDRATE SULFOTRANSFERASE"/>
    <property type="match status" value="1"/>
</dbReference>
<dbReference type="PANTHER" id="PTHR12137:SF64">
    <property type="entry name" value="CARBOHYDRATE SULFOTRANSFERASE"/>
    <property type="match status" value="1"/>
</dbReference>
<keyword evidence="13" id="KW-1185">Reference proteome</keyword>
<keyword evidence="6" id="KW-1133">Transmembrane helix</keyword>
<dbReference type="Pfam" id="PF03567">
    <property type="entry name" value="Sulfotransfer_2"/>
    <property type="match status" value="1"/>
</dbReference>
<dbReference type="Proteomes" id="UP000586704">
    <property type="component" value="Unassembled WGS sequence"/>
</dbReference>
<keyword evidence="5 11" id="KW-0735">Signal-anchor</keyword>
<dbReference type="OrthoDB" id="9896530at2759"/>
<evidence type="ECO:0000256" key="9">
    <source>
        <dbReference type="ARBA" id="ARBA00023180"/>
    </source>
</evidence>
<keyword evidence="10 11" id="KW-0119">Carbohydrate metabolism</keyword>
<dbReference type="GO" id="GO:0016051">
    <property type="term" value="P:carbohydrate biosynthetic process"/>
    <property type="evidence" value="ECO:0007669"/>
    <property type="project" value="InterPro"/>
</dbReference>
<evidence type="ECO:0000256" key="8">
    <source>
        <dbReference type="ARBA" id="ARBA00023136"/>
    </source>
</evidence>
<evidence type="ECO:0000256" key="11">
    <source>
        <dbReference type="RuleBase" id="RU364020"/>
    </source>
</evidence>
<dbReference type="AlphaFoldDB" id="A0A7L4NPK8"/>
<dbReference type="InterPro" id="IPR018011">
    <property type="entry name" value="Carb_sulfotrans_8-10"/>
</dbReference>
<comment type="caution">
    <text evidence="12">The sequence shown here is derived from an EMBL/GenBank/DDBJ whole genome shotgun (WGS) entry which is preliminary data.</text>
</comment>
<reference evidence="12 13" key="1">
    <citation type="submission" date="2020-02" db="EMBL/GenBank/DDBJ databases">
        <title>Bird 10,000 Genomes (B10K) Project - Family phase.</title>
        <authorList>
            <person name="Zhang G."/>
        </authorList>
    </citation>
    <scope>NUCLEOTIDE SEQUENCE [LARGE SCALE GENOMIC DNA]</scope>
    <source>
        <strain evidence="12">B10K-DU-013-51</strain>
        <tissue evidence="12">Mixed tissue sample</tissue>
    </source>
</reference>
<keyword evidence="3 11" id="KW-0808">Transferase</keyword>
<evidence type="ECO:0000313" key="13">
    <source>
        <dbReference type="Proteomes" id="UP000586704"/>
    </source>
</evidence>
<dbReference type="EC" id="2.8.2.-" evidence="11"/>
<sequence>GDLAPEKGFTLTLDTFLHIQQLRKQRLRAFCSQAGNASTLPRSQVERAELLSSLRVSTKLDLLYCQVPLTGMEEWQQLLKKLEKENLMLPVPLPHPRQHIPETQLSRFNLSEIEAMLGSYTKVLFIRDPF</sequence>
<dbReference type="GO" id="GO:0000139">
    <property type="term" value="C:Golgi membrane"/>
    <property type="evidence" value="ECO:0007669"/>
    <property type="project" value="UniProtKB-SubCell"/>
</dbReference>
<evidence type="ECO:0000256" key="4">
    <source>
        <dbReference type="ARBA" id="ARBA00022692"/>
    </source>
</evidence>
<comment type="subcellular location">
    <subcellularLocation>
        <location evidence="1 11">Golgi apparatus membrane</location>
        <topology evidence="1 11">Single-pass type II membrane protein</topology>
    </subcellularLocation>
</comment>
<protein>
    <recommendedName>
        <fullName evidence="11">Carbohydrate sulfotransferase</fullName>
        <ecNumber evidence="11">2.8.2.-</ecNumber>
    </recommendedName>
</protein>
<dbReference type="EMBL" id="VYZU01353764">
    <property type="protein sequence ID" value="NXY92077.1"/>
    <property type="molecule type" value="Genomic_DNA"/>
</dbReference>
<evidence type="ECO:0000256" key="5">
    <source>
        <dbReference type="ARBA" id="ARBA00022968"/>
    </source>
</evidence>
<feature type="non-terminal residue" evidence="12">
    <location>
        <position position="130"/>
    </location>
</feature>
<keyword evidence="9 11" id="KW-0325">Glycoprotein</keyword>
<evidence type="ECO:0000256" key="7">
    <source>
        <dbReference type="ARBA" id="ARBA00023034"/>
    </source>
</evidence>
<gene>
    <name evidence="12" type="primary">Chst9_3</name>
    <name evidence="12" type="ORF">CEYCYA_R13203</name>
</gene>
<proteinExistence type="inferred from homology"/>
<keyword evidence="7 11" id="KW-0333">Golgi apparatus</keyword>
<evidence type="ECO:0000256" key="6">
    <source>
        <dbReference type="ARBA" id="ARBA00022989"/>
    </source>
</evidence>
<organism evidence="12 13">
    <name type="scientific">Ceyx cyanopectus</name>
    <name type="common">Indigo-banded kingfisher</name>
    <dbReference type="NCBI Taxonomy" id="390723"/>
    <lineage>
        <taxon>Eukaryota</taxon>
        <taxon>Metazoa</taxon>
        <taxon>Chordata</taxon>
        <taxon>Craniata</taxon>
        <taxon>Vertebrata</taxon>
        <taxon>Euteleostomi</taxon>
        <taxon>Archelosauria</taxon>
        <taxon>Archosauria</taxon>
        <taxon>Dinosauria</taxon>
        <taxon>Saurischia</taxon>
        <taxon>Theropoda</taxon>
        <taxon>Coelurosauria</taxon>
        <taxon>Aves</taxon>
        <taxon>Neognathae</taxon>
        <taxon>Neoaves</taxon>
        <taxon>Telluraves</taxon>
        <taxon>Coraciimorphae</taxon>
        <taxon>Coraciiformes</taxon>
        <taxon>Alcedinidae</taxon>
        <taxon>Ceyx</taxon>
    </lineage>
</organism>